<dbReference type="InterPro" id="IPR057336">
    <property type="entry name" value="GerAC_N"/>
</dbReference>
<dbReference type="AlphaFoldDB" id="A0A9X4QS50"/>
<dbReference type="PROSITE" id="PS51257">
    <property type="entry name" value="PROKAR_LIPOPROTEIN"/>
    <property type="match status" value="1"/>
</dbReference>
<dbReference type="PANTHER" id="PTHR35789">
    <property type="entry name" value="SPORE GERMINATION PROTEIN B3"/>
    <property type="match status" value="1"/>
</dbReference>
<dbReference type="Pfam" id="PF25198">
    <property type="entry name" value="Spore_GerAC_N"/>
    <property type="match status" value="1"/>
</dbReference>
<dbReference type="PANTHER" id="PTHR35789:SF1">
    <property type="entry name" value="SPORE GERMINATION PROTEIN B3"/>
    <property type="match status" value="1"/>
</dbReference>
<feature type="compositionally biased region" description="Basic residues" evidence="1">
    <location>
        <begin position="232"/>
        <end position="241"/>
    </location>
</feature>
<organism evidence="4 5">
    <name type="scientific">Cohnella rhizosphaerae</name>
    <dbReference type="NCBI Taxonomy" id="1457232"/>
    <lineage>
        <taxon>Bacteria</taxon>
        <taxon>Bacillati</taxon>
        <taxon>Bacillota</taxon>
        <taxon>Bacilli</taxon>
        <taxon>Bacillales</taxon>
        <taxon>Paenibacillaceae</taxon>
        <taxon>Cohnella</taxon>
    </lineage>
</organism>
<comment type="caution">
    <text evidence="4">The sequence shown here is derived from an EMBL/GenBank/DDBJ whole genome shotgun (WGS) entry which is preliminary data.</text>
</comment>
<name>A0A9X4QS50_9BACL</name>
<dbReference type="GO" id="GO:0016020">
    <property type="term" value="C:membrane"/>
    <property type="evidence" value="ECO:0007669"/>
    <property type="project" value="InterPro"/>
</dbReference>
<evidence type="ECO:0000256" key="2">
    <source>
        <dbReference type="SAM" id="SignalP"/>
    </source>
</evidence>
<keyword evidence="2" id="KW-0732">Signal</keyword>
<reference evidence="4" key="1">
    <citation type="submission" date="2022-10" db="EMBL/GenBank/DDBJ databases">
        <title>Comparative genomic analysis of Cohnella hashimotonis sp. nov., isolated from the International Space Station.</title>
        <authorList>
            <person name="Simpson A."/>
            <person name="Venkateswaran K."/>
        </authorList>
    </citation>
    <scope>NUCLEOTIDE SEQUENCE</scope>
    <source>
        <strain evidence="4">DSM 28161</strain>
    </source>
</reference>
<evidence type="ECO:0000259" key="3">
    <source>
        <dbReference type="Pfam" id="PF25198"/>
    </source>
</evidence>
<evidence type="ECO:0000313" key="4">
    <source>
        <dbReference type="EMBL" id="MDG0808963.1"/>
    </source>
</evidence>
<gene>
    <name evidence="4" type="ORF">OMP40_05865</name>
</gene>
<dbReference type="GO" id="GO:0009847">
    <property type="term" value="P:spore germination"/>
    <property type="evidence" value="ECO:0007669"/>
    <property type="project" value="InterPro"/>
</dbReference>
<feature type="signal peptide" evidence="2">
    <location>
        <begin position="1"/>
        <end position="24"/>
    </location>
</feature>
<dbReference type="InterPro" id="IPR008844">
    <property type="entry name" value="Spore_GerAC-like"/>
</dbReference>
<dbReference type="Proteomes" id="UP001153404">
    <property type="component" value="Unassembled WGS sequence"/>
</dbReference>
<accession>A0A9X4QS50</accession>
<protein>
    <recommendedName>
        <fullName evidence="3">Spore germination protein N-terminal domain-containing protein</fullName>
    </recommendedName>
</protein>
<keyword evidence="5" id="KW-1185">Reference proteome</keyword>
<evidence type="ECO:0000256" key="1">
    <source>
        <dbReference type="SAM" id="MobiDB-lite"/>
    </source>
</evidence>
<dbReference type="RefSeq" id="WP_277529955.1">
    <property type="nucleotide sequence ID" value="NZ_JAPDIA010000003.1"/>
</dbReference>
<sequence length="269" mass="30067">MEFRRKNQAGLKGVLLLAMLFPLAAGCSPDVTEISDLTLIMAVAIDYDPKTDRYTISTYNVMPTSLSTEKSAKLTGWVVSTSGASILETARNLRGLVGNRMIWQHNKFALIGEEAARHSFYGIMDFLMRNRQVRLSSYLIVSEGKAADKLNVKVASGDLLSNDLLGKVRNEKEWGKSIMLSVHEIANWYPSPYRGFATGKISVESQPANREQALSLRGRGGDRQGQVQAMDRRRRRARRSTAVRPKEMEGHGVRDFRCAEGESARHFIC</sequence>
<evidence type="ECO:0000313" key="5">
    <source>
        <dbReference type="Proteomes" id="UP001153404"/>
    </source>
</evidence>
<feature type="region of interest" description="Disordered" evidence="1">
    <location>
        <begin position="217"/>
        <end position="248"/>
    </location>
</feature>
<proteinExistence type="predicted"/>
<dbReference type="EMBL" id="JAPDIA010000003">
    <property type="protein sequence ID" value="MDG0808963.1"/>
    <property type="molecule type" value="Genomic_DNA"/>
</dbReference>
<feature type="chain" id="PRO_5040830192" description="Spore germination protein N-terminal domain-containing protein" evidence="2">
    <location>
        <begin position="25"/>
        <end position="269"/>
    </location>
</feature>
<feature type="domain" description="Spore germination protein N-terminal" evidence="3">
    <location>
        <begin position="30"/>
        <end position="192"/>
    </location>
</feature>